<name>T1HHV8_RHOPR</name>
<dbReference type="HOGENOM" id="CLU_1656556_0_0_1"/>
<organism evidence="2 3">
    <name type="scientific">Rhodnius prolixus</name>
    <name type="common">Triatomid bug</name>
    <dbReference type="NCBI Taxonomy" id="13249"/>
    <lineage>
        <taxon>Eukaryota</taxon>
        <taxon>Metazoa</taxon>
        <taxon>Ecdysozoa</taxon>
        <taxon>Arthropoda</taxon>
        <taxon>Hexapoda</taxon>
        <taxon>Insecta</taxon>
        <taxon>Pterygota</taxon>
        <taxon>Neoptera</taxon>
        <taxon>Paraneoptera</taxon>
        <taxon>Hemiptera</taxon>
        <taxon>Heteroptera</taxon>
        <taxon>Panheteroptera</taxon>
        <taxon>Cimicomorpha</taxon>
        <taxon>Reduviidae</taxon>
        <taxon>Triatominae</taxon>
        <taxon>Rhodnius</taxon>
    </lineage>
</organism>
<evidence type="ECO:0000256" key="1">
    <source>
        <dbReference type="SAM" id="MobiDB-lite"/>
    </source>
</evidence>
<dbReference type="Proteomes" id="UP000015103">
    <property type="component" value="Unassembled WGS sequence"/>
</dbReference>
<dbReference type="VEuPathDB" id="VectorBase:RPRC003631"/>
<protein>
    <submittedName>
        <fullName evidence="2">Uncharacterized protein</fullName>
    </submittedName>
</protein>
<proteinExistence type="predicted"/>
<dbReference type="AlphaFoldDB" id="T1HHV8"/>
<feature type="compositionally biased region" description="Basic and acidic residues" evidence="1">
    <location>
        <begin position="39"/>
        <end position="61"/>
    </location>
</feature>
<evidence type="ECO:0000313" key="2">
    <source>
        <dbReference type="EnsemblMetazoa" id="RPRC003631-PA"/>
    </source>
</evidence>
<feature type="region of interest" description="Disordered" evidence="1">
    <location>
        <begin position="37"/>
        <end position="62"/>
    </location>
</feature>
<reference evidence="2" key="1">
    <citation type="submission" date="2015-05" db="UniProtKB">
        <authorList>
            <consortium name="EnsemblMetazoa"/>
        </authorList>
    </citation>
    <scope>IDENTIFICATION</scope>
</reference>
<sequence>NFFVKLPKNEVPLKDCSNTRKFDALSADQNISIILNSPQRKDKDRTQNLHESAPSKRKNDNVENISYLKKKKCGSPSKTSQQQKILEDFNFNDIEDEFDVLAFENEFSPSTLDLTKLERYRVENVEVTSSNYLKLTVQNLMFSNKGSCIIKSPWLEYCLI</sequence>
<dbReference type="EnsemblMetazoa" id="RPRC003631-RA">
    <property type="protein sequence ID" value="RPRC003631-PA"/>
    <property type="gene ID" value="RPRC003631"/>
</dbReference>
<keyword evidence="3" id="KW-1185">Reference proteome</keyword>
<dbReference type="EMBL" id="ACPB03001013">
    <property type="status" value="NOT_ANNOTATED_CDS"/>
    <property type="molecule type" value="Genomic_DNA"/>
</dbReference>
<dbReference type="InParanoid" id="T1HHV8"/>
<accession>T1HHV8</accession>
<evidence type="ECO:0000313" key="3">
    <source>
        <dbReference type="Proteomes" id="UP000015103"/>
    </source>
</evidence>